<sequence length="390" mass="44385">MTSNGVTFLEKEPFLRLFNRNGYVLDFGTERFDDFTQESIGVRLCDKYRLSKGRSLESFVSEASADQIWKLFADLLKYYESFYIQEDASDAKYGLLYQKCKQVLSSHSTEARKAEDSNSMYFNVIIRADESFPVENERIFEETVPTVAARFKNPDGTPNFELLRTLPTITSPEYADNSSAIAQIGYLGADLSQYLNSVVASFPAVKLNRILASTRWRGLRTRWMVFEGDPYKMLGDLRNNYNPVQSEAVLQFPNTPINNKQIAVMMPFNPAYPTPDMDPVYGAIKEAATQLEYECIRVDEIQRPTDITQDILKLIEGSKIIIADLSGANPNVYYEMGLAHARGRIVVPISRDKEKLPFDNSHIRTIFYHADDKYSLNGLTEQLVKALKAL</sequence>
<protein>
    <submittedName>
        <fullName evidence="1">Uncharacterized protein</fullName>
    </submittedName>
</protein>
<dbReference type="EMBL" id="JGZM01000001">
    <property type="protein sequence ID" value="KFI89098.1"/>
    <property type="molecule type" value="Genomic_DNA"/>
</dbReference>
<evidence type="ECO:0000313" key="2">
    <source>
        <dbReference type="Proteomes" id="UP000029040"/>
    </source>
</evidence>
<comment type="caution">
    <text evidence="1">The sequence shown here is derived from an EMBL/GenBank/DDBJ whole genome shotgun (WGS) entry which is preliminary data.</text>
</comment>
<name>A0A087D0P8_9BIFI</name>
<proteinExistence type="predicted"/>
<evidence type="ECO:0000313" key="1">
    <source>
        <dbReference type="EMBL" id="KFI89098.1"/>
    </source>
</evidence>
<dbReference type="Proteomes" id="UP000029040">
    <property type="component" value="Unassembled WGS sequence"/>
</dbReference>
<dbReference type="RefSeq" id="WP_239645275.1">
    <property type="nucleotide sequence ID" value="NZ_JDTM01000007.1"/>
</dbReference>
<dbReference type="AlphaFoldDB" id="A0A087D0P8"/>
<gene>
    <name evidence="1" type="ORF">BSAE_0560</name>
</gene>
<reference evidence="1 2" key="1">
    <citation type="submission" date="2014-03" db="EMBL/GenBank/DDBJ databases">
        <title>Genomics of Bifidobacteria.</title>
        <authorList>
            <person name="Ventura M."/>
            <person name="Milani C."/>
            <person name="Lugli G.A."/>
        </authorList>
    </citation>
    <scope>NUCLEOTIDE SEQUENCE [LARGE SCALE GENOMIC DNA]</scope>
    <source>
        <strain evidence="1 2">LMG 14934</strain>
    </source>
</reference>
<accession>A0A087D0P8</accession>
<organism evidence="1 2">
    <name type="scientific">Bifidobacterium pullorum subsp. saeculare DSM 6531 = LMG 14934</name>
    <dbReference type="NCBI Taxonomy" id="1437611"/>
    <lineage>
        <taxon>Bacteria</taxon>
        <taxon>Bacillati</taxon>
        <taxon>Actinomycetota</taxon>
        <taxon>Actinomycetes</taxon>
        <taxon>Bifidobacteriales</taxon>
        <taxon>Bifidobacteriaceae</taxon>
        <taxon>Bifidobacterium</taxon>
    </lineage>
</organism>